<feature type="region of interest" description="Disordered" evidence="1">
    <location>
        <begin position="1"/>
        <end position="27"/>
    </location>
</feature>
<feature type="compositionally biased region" description="Low complexity" evidence="1">
    <location>
        <begin position="14"/>
        <end position="25"/>
    </location>
</feature>
<name>W9S6U5_9ROSA</name>
<keyword evidence="4" id="KW-1185">Reference proteome</keyword>
<evidence type="ECO:0000256" key="2">
    <source>
        <dbReference type="SAM" id="Phobius"/>
    </source>
</evidence>
<feature type="transmembrane region" description="Helical" evidence="2">
    <location>
        <begin position="88"/>
        <end position="106"/>
    </location>
</feature>
<organism evidence="3 4">
    <name type="scientific">Morus notabilis</name>
    <dbReference type="NCBI Taxonomy" id="981085"/>
    <lineage>
        <taxon>Eukaryota</taxon>
        <taxon>Viridiplantae</taxon>
        <taxon>Streptophyta</taxon>
        <taxon>Embryophyta</taxon>
        <taxon>Tracheophyta</taxon>
        <taxon>Spermatophyta</taxon>
        <taxon>Magnoliopsida</taxon>
        <taxon>eudicotyledons</taxon>
        <taxon>Gunneridae</taxon>
        <taxon>Pentapetalae</taxon>
        <taxon>rosids</taxon>
        <taxon>fabids</taxon>
        <taxon>Rosales</taxon>
        <taxon>Moraceae</taxon>
        <taxon>Moreae</taxon>
        <taxon>Morus</taxon>
    </lineage>
</organism>
<keyword evidence="2" id="KW-1133">Transmembrane helix</keyword>
<gene>
    <name evidence="3" type="ORF">L484_015089</name>
</gene>
<accession>W9S6U5</accession>
<keyword evidence="2" id="KW-0812">Transmembrane</keyword>
<keyword evidence="2" id="KW-0472">Membrane</keyword>
<dbReference type="EMBL" id="KE346196">
    <property type="protein sequence ID" value="EXC29897.1"/>
    <property type="molecule type" value="Genomic_DNA"/>
</dbReference>
<protein>
    <submittedName>
        <fullName evidence="3">Uncharacterized protein</fullName>
    </submittedName>
</protein>
<proteinExistence type="predicted"/>
<dbReference type="AlphaFoldDB" id="W9S6U5"/>
<evidence type="ECO:0000313" key="3">
    <source>
        <dbReference type="EMBL" id="EXC29897.1"/>
    </source>
</evidence>
<sequence>MGRASNLETEHQETTSSELSSSSGEALDTGGSGFRFFTFRFVEDPSHALSCALCLETGSRTFDSRFQRTRSLVGDGSSSSRRGPTVKVNLYGACVLTSVFCFAPIWQ</sequence>
<evidence type="ECO:0000313" key="4">
    <source>
        <dbReference type="Proteomes" id="UP000030645"/>
    </source>
</evidence>
<dbReference type="Proteomes" id="UP000030645">
    <property type="component" value="Unassembled WGS sequence"/>
</dbReference>
<evidence type="ECO:0000256" key="1">
    <source>
        <dbReference type="SAM" id="MobiDB-lite"/>
    </source>
</evidence>
<reference evidence="4" key="1">
    <citation type="submission" date="2013-01" db="EMBL/GenBank/DDBJ databases">
        <title>Draft Genome Sequence of a Mulberry Tree, Morus notabilis C.K. Schneid.</title>
        <authorList>
            <person name="He N."/>
            <person name="Zhao S."/>
        </authorList>
    </citation>
    <scope>NUCLEOTIDE SEQUENCE</scope>
</reference>